<reference evidence="1 2" key="2">
    <citation type="submission" date="2018-11" db="EMBL/GenBank/DDBJ databases">
        <authorList>
            <consortium name="Pathogen Informatics"/>
        </authorList>
    </citation>
    <scope>NUCLEOTIDE SEQUENCE [LARGE SCALE GENOMIC DNA]</scope>
</reference>
<dbReference type="OMA" id="WESTNRE"/>
<dbReference type="EMBL" id="UYSL01025855">
    <property type="protein sequence ID" value="VDL84797.1"/>
    <property type="molecule type" value="Genomic_DNA"/>
</dbReference>
<organism evidence="3">
    <name type="scientific">Nippostrongylus brasiliensis</name>
    <name type="common">Rat hookworm</name>
    <dbReference type="NCBI Taxonomy" id="27835"/>
    <lineage>
        <taxon>Eukaryota</taxon>
        <taxon>Metazoa</taxon>
        <taxon>Ecdysozoa</taxon>
        <taxon>Nematoda</taxon>
        <taxon>Chromadorea</taxon>
        <taxon>Rhabditida</taxon>
        <taxon>Rhabditina</taxon>
        <taxon>Rhabditomorpha</taxon>
        <taxon>Strongyloidea</taxon>
        <taxon>Heligmosomidae</taxon>
        <taxon>Nippostrongylus</taxon>
    </lineage>
</organism>
<sequence length="241" mass="27893">MSTNTIHGNSQFQKPASRRWTWESLRGLHHNEIDHVIVNRRFCLTDVAVVPKFFTGSDHRILRASFHLTRRQEKAMKLKKRGPRTLVNWDLFSSLASCWKDSAEDNIDVEYNRFIAHISDCAQEAESHKNTRKRLSHETLELIRQRGVARTEGDYLRTSELGKLCREVIKEDLKERRVAALVDAAEAGKSIRNARRGLVNYKTKMTALLRPDGTLTSSRRAMENVIHDFYSDLFDSHVHLP</sequence>
<evidence type="ECO:0000313" key="3">
    <source>
        <dbReference type="WBParaSite" id="NBR_0002105801-mRNA-1"/>
    </source>
</evidence>
<accession>A0A0N4YUY6</accession>
<dbReference type="InterPro" id="IPR036691">
    <property type="entry name" value="Endo/exonu/phosph_ase_sf"/>
</dbReference>
<dbReference type="AlphaFoldDB" id="A0A0N4YUY6"/>
<proteinExistence type="predicted"/>
<reference evidence="3" key="1">
    <citation type="submission" date="2017-02" db="UniProtKB">
        <authorList>
            <consortium name="WormBaseParasite"/>
        </authorList>
    </citation>
    <scope>IDENTIFICATION</scope>
</reference>
<gene>
    <name evidence="1" type="ORF">NBR_LOCUS21059</name>
</gene>
<dbReference type="WBParaSite" id="NBR_0002105801-mRNA-1">
    <property type="protein sequence ID" value="NBR_0002105801-mRNA-1"/>
    <property type="gene ID" value="NBR_0002105801"/>
</dbReference>
<name>A0A0N4YUY6_NIPBR</name>
<protein>
    <submittedName>
        <fullName evidence="3">Reverse transcriptase domain-containing protein</fullName>
    </submittedName>
</protein>
<keyword evidence="2" id="KW-1185">Reference proteome</keyword>
<dbReference type="Proteomes" id="UP000271162">
    <property type="component" value="Unassembled WGS sequence"/>
</dbReference>
<dbReference type="SUPFAM" id="SSF56219">
    <property type="entry name" value="DNase I-like"/>
    <property type="match status" value="1"/>
</dbReference>
<evidence type="ECO:0000313" key="1">
    <source>
        <dbReference type="EMBL" id="VDL84797.1"/>
    </source>
</evidence>
<evidence type="ECO:0000313" key="2">
    <source>
        <dbReference type="Proteomes" id="UP000271162"/>
    </source>
</evidence>